<gene>
    <name evidence="1" type="ORF">IEQ34_016501</name>
</gene>
<organism evidence="1 2">
    <name type="scientific">Dendrobium chrysotoxum</name>
    <name type="common">Orchid</name>
    <dbReference type="NCBI Taxonomy" id="161865"/>
    <lineage>
        <taxon>Eukaryota</taxon>
        <taxon>Viridiplantae</taxon>
        <taxon>Streptophyta</taxon>
        <taxon>Embryophyta</taxon>
        <taxon>Tracheophyta</taxon>
        <taxon>Spermatophyta</taxon>
        <taxon>Magnoliopsida</taxon>
        <taxon>Liliopsida</taxon>
        <taxon>Asparagales</taxon>
        <taxon>Orchidaceae</taxon>
        <taxon>Epidendroideae</taxon>
        <taxon>Malaxideae</taxon>
        <taxon>Dendrobiinae</taxon>
        <taxon>Dendrobium</taxon>
    </lineage>
</organism>
<dbReference type="EMBL" id="JAGFBR010000015">
    <property type="protein sequence ID" value="KAH0454577.1"/>
    <property type="molecule type" value="Genomic_DNA"/>
</dbReference>
<comment type="caution">
    <text evidence="1">The sequence shown here is derived from an EMBL/GenBank/DDBJ whole genome shotgun (WGS) entry which is preliminary data.</text>
</comment>
<reference evidence="1 2" key="1">
    <citation type="journal article" date="2021" name="Hortic Res">
        <title>Chromosome-scale assembly of the Dendrobium chrysotoxum genome enhances the understanding of orchid evolution.</title>
        <authorList>
            <person name="Zhang Y."/>
            <person name="Zhang G.Q."/>
            <person name="Zhang D."/>
            <person name="Liu X.D."/>
            <person name="Xu X.Y."/>
            <person name="Sun W.H."/>
            <person name="Yu X."/>
            <person name="Zhu X."/>
            <person name="Wang Z.W."/>
            <person name="Zhao X."/>
            <person name="Zhong W.Y."/>
            <person name="Chen H."/>
            <person name="Yin W.L."/>
            <person name="Huang T."/>
            <person name="Niu S.C."/>
            <person name="Liu Z.J."/>
        </authorList>
    </citation>
    <scope>NUCLEOTIDE SEQUENCE [LARGE SCALE GENOMIC DNA]</scope>
    <source>
        <strain evidence="1">Lindl</strain>
    </source>
</reference>
<accession>A0AAV7GG93</accession>
<evidence type="ECO:0000313" key="2">
    <source>
        <dbReference type="Proteomes" id="UP000775213"/>
    </source>
</evidence>
<dbReference type="AlphaFoldDB" id="A0AAV7GG93"/>
<proteinExistence type="predicted"/>
<sequence>MDRIHVKLVDLQEAINQHILKKKITTIKDENKRLQSLLSEKESKFKQELSPSRVIEEFKKSIAFNMIFKDHVKALELECTEEGFIRGFLKGVCLIQCKTGAEVEGLTPS</sequence>
<protein>
    <submittedName>
        <fullName evidence="1">Uncharacterized protein</fullName>
    </submittedName>
</protein>
<dbReference type="Proteomes" id="UP000775213">
    <property type="component" value="Unassembled WGS sequence"/>
</dbReference>
<evidence type="ECO:0000313" key="1">
    <source>
        <dbReference type="EMBL" id="KAH0454577.1"/>
    </source>
</evidence>
<name>A0AAV7GG93_DENCH</name>
<keyword evidence="2" id="KW-1185">Reference proteome</keyword>